<comment type="similarity">
    <text evidence="1">Belongs to the LysR transcriptional regulatory family.</text>
</comment>
<evidence type="ECO:0000313" key="7">
    <source>
        <dbReference type="Proteomes" id="UP000617426"/>
    </source>
</evidence>
<dbReference type="GeneID" id="85979052"/>
<dbReference type="AlphaFoldDB" id="A0A923IY60"/>
<keyword evidence="4" id="KW-0804">Transcription</keyword>
<dbReference type="EMBL" id="JACHMK010000001">
    <property type="protein sequence ID" value="MBB6335153.1"/>
    <property type="molecule type" value="Genomic_DNA"/>
</dbReference>
<dbReference type="InterPro" id="IPR050950">
    <property type="entry name" value="HTH-type_LysR_regulators"/>
</dbReference>
<dbReference type="Pfam" id="PF03466">
    <property type="entry name" value="LysR_substrate"/>
    <property type="match status" value="1"/>
</dbReference>
<dbReference type="Pfam" id="PF00126">
    <property type="entry name" value="HTH_1"/>
    <property type="match status" value="1"/>
</dbReference>
<dbReference type="InterPro" id="IPR005119">
    <property type="entry name" value="LysR_subst-bd"/>
</dbReference>
<keyword evidence="2" id="KW-0805">Transcription regulation</keyword>
<dbReference type="GO" id="GO:0003677">
    <property type="term" value="F:DNA binding"/>
    <property type="evidence" value="ECO:0007669"/>
    <property type="project" value="UniProtKB-KW"/>
</dbReference>
<dbReference type="SUPFAM" id="SSF53850">
    <property type="entry name" value="Periplasmic binding protein-like II"/>
    <property type="match status" value="1"/>
</dbReference>
<dbReference type="SUPFAM" id="SSF46785">
    <property type="entry name" value="Winged helix' DNA-binding domain"/>
    <property type="match status" value="1"/>
</dbReference>
<keyword evidence="3" id="KW-0238">DNA-binding</keyword>
<sequence length="306" mass="33456">MRIDPRRLSHLLAVHREGGIVAAADVLGLTPSAVSQQIRRLEEEVGLTLLDRAPTGAMLTPAGRILVQGAERIENDLNEIARDLRPITGQVTGVVGIGGFQTVIRNVLLPLSSTLERDLPGVEIHINEVDEPRGMADLRAGRIDLLMLERDTAPGIAPKGFVDTSFIDEPWVLVSPESAPKVGSERDLADVEWLRVHPETIGYHTMERISSALRHPKWVPYSYINYEAAHALVRAGKGSTILPSMAVRGINLDGMRVTTLPGLGYRRILVRHRKGEDAISTATGQVLTGLFSWVAEHHGDWRGAQA</sequence>
<evidence type="ECO:0000256" key="2">
    <source>
        <dbReference type="ARBA" id="ARBA00023015"/>
    </source>
</evidence>
<dbReference type="InterPro" id="IPR000847">
    <property type="entry name" value="LysR_HTH_N"/>
</dbReference>
<reference evidence="6" key="1">
    <citation type="submission" date="2020-08" db="EMBL/GenBank/DDBJ databases">
        <title>Sequencing the genomes of 1000 actinobacteria strains.</title>
        <authorList>
            <person name="Klenk H.-P."/>
        </authorList>
    </citation>
    <scope>NUCLEOTIDE SEQUENCE</scope>
    <source>
        <strain evidence="6">DSM 10695</strain>
    </source>
</reference>
<feature type="domain" description="HTH lysR-type" evidence="5">
    <location>
        <begin position="3"/>
        <end position="60"/>
    </location>
</feature>
<dbReference type="InterPro" id="IPR036388">
    <property type="entry name" value="WH-like_DNA-bd_sf"/>
</dbReference>
<dbReference type="PANTHER" id="PTHR30419">
    <property type="entry name" value="HTH-TYPE TRANSCRIPTIONAL REGULATOR YBHD"/>
    <property type="match status" value="1"/>
</dbReference>
<dbReference type="Gene3D" id="1.10.10.10">
    <property type="entry name" value="Winged helix-like DNA-binding domain superfamily/Winged helix DNA-binding domain"/>
    <property type="match status" value="1"/>
</dbReference>
<dbReference type="PROSITE" id="PS50931">
    <property type="entry name" value="HTH_LYSR"/>
    <property type="match status" value="1"/>
</dbReference>
<proteinExistence type="inferred from homology"/>
<evidence type="ECO:0000256" key="4">
    <source>
        <dbReference type="ARBA" id="ARBA00023163"/>
    </source>
</evidence>
<dbReference type="GO" id="GO:0003700">
    <property type="term" value="F:DNA-binding transcription factor activity"/>
    <property type="evidence" value="ECO:0007669"/>
    <property type="project" value="InterPro"/>
</dbReference>
<evidence type="ECO:0000259" key="5">
    <source>
        <dbReference type="PROSITE" id="PS50931"/>
    </source>
</evidence>
<protein>
    <submittedName>
        <fullName evidence="6">Molybdate transport repressor ModE-like protein</fullName>
    </submittedName>
</protein>
<dbReference type="GO" id="GO:0005829">
    <property type="term" value="C:cytosol"/>
    <property type="evidence" value="ECO:0007669"/>
    <property type="project" value="TreeGrafter"/>
</dbReference>
<dbReference type="Gene3D" id="3.40.190.10">
    <property type="entry name" value="Periplasmic binding protein-like II"/>
    <property type="match status" value="2"/>
</dbReference>
<evidence type="ECO:0000256" key="1">
    <source>
        <dbReference type="ARBA" id="ARBA00009437"/>
    </source>
</evidence>
<dbReference type="PRINTS" id="PR00039">
    <property type="entry name" value="HTHLYSR"/>
</dbReference>
<evidence type="ECO:0000313" key="6">
    <source>
        <dbReference type="EMBL" id="MBB6335153.1"/>
    </source>
</evidence>
<keyword evidence="7" id="KW-1185">Reference proteome</keyword>
<comment type="caution">
    <text evidence="6">The sequence shown here is derived from an EMBL/GenBank/DDBJ whole genome shotgun (WGS) entry which is preliminary data.</text>
</comment>
<dbReference type="RefSeq" id="WP_184453374.1">
    <property type="nucleotide sequence ID" value="NZ_JACHMK010000001.1"/>
</dbReference>
<evidence type="ECO:0000256" key="3">
    <source>
        <dbReference type="ARBA" id="ARBA00023125"/>
    </source>
</evidence>
<organism evidence="6 7">
    <name type="scientific">Schaalia hyovaginalis</name>
    <dbReference type="NCBI Taxonomy" id="29316"/>
    <lineage>
        <taxon>Bacteria</taxon>
        <taxon>Bacillati</taxon>
        <taxon>Actinomycetota</taxon>
        <taxon>Actinomycetes</taxon>
        <taxon>Actinomycetales</taxon>
        <taxon>Actinomycetaceae</taxon>
        <taxon>Schaalia</taxon>
    </lineage>
</organism>
<dbReference type="Proteomes" id="UP000617426">
    <property type="component" value="Unassembled WGS sequence"/>
</dbReference>
<gene>
    <name evidence="6" type="ORF">HD592_001718</name>
</gene>
<dbReference type="InterPro" id="IPR036390">
    <property type="entry name" value="WH_DNA-bd_sf"/>
</dbReference>
<name>A0A923IY60_9ACTO</name>
<accession>A0A923IY60</accession>